<evidence type="ECO:0000256" key="1">
    <source>
        <dbReference type="ARBA" id="ARBA00023015"/>
    </source>
</evidence>
<dbReference type="Proteomes" id="UP001177003">
    <property type="component" value="Chromosome 4"/>
</dbReference>
<protein>
    <submittedName>
        <fullName evidence="3">Uncharacterized protein</fullName>
    </submittedName>
</protein>
<evidence type="ECO:0000313" key="3">
    <source>
        <dbReference type="EMBL" id="CAI9279465.1"/>
    </source>
</evidence>
<evidence type="ECO:0000313" key="4">
    <source>
        <dbReference type="Proteomes" id="UP001177003"/>
    </source>
</evidence>
<dbReference type="AlphaFoldDB" id="A0AA35YSP8"/>
<name>A0AA35YSP8_LACSI</name>
<organism evidence="3 4">
    <name type="scientific">Lactuca saligna</name>
    <name type="common">Willowleaf lettuce</name>
    <dbReference type="NCBI Taxonomy" id="75948"/>
    <lineage>
        <taxon>Eukaryota</taxon>
        <taxon>Viridiplantae</taxon>
        <taxon>Streptophyta</taxon>
        <taxon>Embryophyta</taxon>
        <taxon>Tracheophyta</taxon>
        <taxon>Spermatophyta</taxon>
        <taxon>Magnoliopsida</taxon>
        <taxon>eudicotyledons</taxon>
        <taxon>Gunneridae</taxon>
        <taxon>Pentapetalae</taxon>
        <taxon>asterids</taxon>
        <taxon>campanulids</taxon>
        <taxon>Asterales</taxon>
        <taxon>Asteraceae</taxon>
        <taxon>Cichorioideae</taxon>
        <taxon>Cichorieae</taxon>
        <taxon>Lactucinae</taxon>
        <taxon>Lactuca</taxon>
    </lineage>
</organism>
<accession>A0AA35YSP8</accession>
<keyword evidence="2" id="KW-0804">Transcription</keyword>
<proteinExistence type="predicted"/>
<dbReference type="InterPro" id="IPR005202">
    <property type="entry name" value="TF_GRAS"/>
</dbReference>
<keyword evidence="1" id="KW-0805">Transcription regulation</keyword>
<reference evidence="3" key="1">
    <citation type="submission" date="2023-04" db="EMBL/GenBank/DDBJ databases">
        <authorList>
            <person name="Vijverberg K."/>
            <person name="Xiong W."/>
            <person name="Schranz E."/>
        </authorList>
    </citation>
    <scope>NUCLEOTIDE SEQUENCE</scope>
</reference>
<dbReference type="EMBL" id="OX465080">
    <property type="protein sequence ID" value="CAI9279465.1"/>
    <property type="molecule type" value="Genomic_DNA"/>
</dbReference>
<dbReference type="Pfam" id="PF03514">
    <property type="entry name" value="GRAS"/>
    <property type="match status" value="1"/>
</dbReference>
<sequence length="154" mass="16987">MCLSSFGLSASGSFPPPQISLVNVISLFFHKPLIAFSPLLFLRSPIISGEQLDIEGIAVPKEVVVFAASAVVGVAAKRFRELRSPTRKALQRAVFYFKEPIRCLLIGSTRSFHTWNSYEIVQLITTYKTSSVVSPIPVFSSFTANQTILDAFIM</sequence>
<gene>
    <name evidence="3" type="ORF">LSALG_LOCUS19259</name>
</gene>
<evidence type="ECO:0000256" key="2">
    <source>
        <dbReference type="ARBA" id="ARBA00023163"/>
    </source>
</evidence>
<keyword evidence="4" id="KW-1185">Reference proteome</keyword>